<dbReference type="GO" id="GO:0006644">
    <property type="term" value="P:phospholipid metabolic process"/>
    <property type="evidence" value="ECO:0007669"/>
    <property type="project" value="TreeGrafter"/>
</dbReference>
<dbReference type="EMBL" id="JAXIOK010000019">
    <property type="protein sequence ID" value="KAK4747989.1"/>
    <property type="molecule type" value="Genomic_DNA"/>
</dbReference>
<dbReference type="AlphaFoldDB" id="A0AAN7H031"/>
<protein>
    <recommendedName>
        <fullName evidence="7">EF-hand domain-containing protein</fullName>
    </recommendedName>
</protein>
<organism evidence="8 9">
    <name type="scientific">Trapa incisa</name>
    <dbReference type="NCBI Taxonomy" id="236973"/>
    <lineage>
        <taxon>Eukaryota</taxon>
        <taxon>Viridiplantae</taxon>
        <taxon>Streptophyta</taxon>
        <taxon>Embryophyta</taxon>
        <taxon>Tracheophyta</taxon>
        <taxon>Spermatophyta</taxon>
        <taxon>Magnoliopsida</taxon>
        <taxon>eudicotyledons</taxon>
        <taxon>Gunneridae</taxon>
        <taxon>Pentapetalae</taxon>
        <taxon>rosids</taxon>
        <taxon>malvids</taxon>
        <taxon>Myrtales</taxon>
        <taxon>Lythraceae</taxon>
        <taxon>Trapa</taxon>
    </lineage>
</organism>
<dbReference type="PROSITE" id="PS50222">
    <property type="entry name" value="EF_HAND_2"/>
    <property type="match status" value="1"/>
</dbReference>
<keyword evidence="2" id="KW-0812">Transmembrane</keyword>
<dbReference type="GO" id="GO:0071618">
    <property type="term" value="F:lysophosphatidylethanolamine acyltransferase activity"/>
    <property type="evidence" value="ECO:0007669"/>
    <property type="project" value="TreeGrafter"/>
</dbReference>
<evidence type="ECO:0000256" key="5">
    <source>
        <dbReference type="ARBA" id="ARBA00023136"/>
    </source>
</evidence>
<feature type="domain" description="EF-hand" evidence="7">
    <location>
        <begin position="153"/>
        <end position="188"/>
    </location>
</feature>
<dbReference type="GO" id="GO:0005509">
    <property type="term" value="F:calcium ion binding"/>
    <property type="evidence" value="ECO:0007669"/>
    <property type="project" value="InterPro"/>
</dbReference>
<keyword evidence="1" id="KW-0808">Transferase</keyword>
<evidence type="ECO:0000256" key="6">
    <source>
        <dbReference type="ARBA" id="ARBA00023315"/>
    </source>
</evidence>
<keyword evidence="6" id="KW-0012">Acyltransferase</keyword>
<keyword evidence="9" id="KW-1185">Reference proteome</keyword>
<evidence type="ECO:0000313" key="8">
    <source>
        <dbReference type="EMBL" id="KAK4747989.1"/>
    </source>
</evidence>
<evidence type="ECO:0000313" key="9">
    <source>
        <dbReference type="Proteomes" id="UP001345219"/>
    </source>
</evidence>
<proteinExistence type="predicted"/>
<dbReference type="InterPro" id="IPR011992">
    <property type="entry name" value="EF-hand-dom_pair"/>
</dbReference>
<dbReference type="SUPFAM" id="SSF47473">
    <property type="entry name" value="EF-hand"/>
    <property type="match status" value="1"/>
</dbReference>
<evidence type="ECO:0000259" key="7">
    <source>
        <dbReference type="PROSITE" id="PS50222"/>
    </source>
</evidence>
<sequence>MTLIGHLANVVRGDISLGNLMLRMFTQFHKFMEAEYLPVVFPLENQKEISTHFGKRTRLALSRSLNVAQTSHSYGDIMLLTKASESEQLFHVKSLEAIDFLDKFLSMSPDSSGHVTLNGFLSALRLKDSNLGNEIFQFIDTENNGSHVMKQPLFKADCEQAFHDCDSGGNDHVSAEQFGECIRPAIPEMMKDEIKELFGLFDVAGNGKPDKEESLSCLKQNPLLIALLSSHLGHARTPEATADDIV</sequence>
<reference evidence="8 9" key="1">
    <citation type="journal article" date="2023" name="Hortic Res">
        <title>Pangenome of water caltrop reveals structural variations and asymmetric subgenome divergence after allopolyploidization.</title>
        <authorList>
            <person name="Zhang X."/>
            <person name="Chen Y."/>
            <person name="Wang L."/>
            <person name="Yuan Y."/>
            <person name="Fang M."/>
            <person name="Shi L."/>
            <person name="Lu R."/>
            <person name="Comes H.P."/>
            <person name="Ma Y."/>
            <person name="Chen Y."/>
            <person name="Huang G."/>
            <person name="Zhou Y."/>
            <person name="Zheng Z."/>
            <person name="Qiu Y."/>
        </authorList>
    </citation>
    <scope>NUCLEOTIDE SEQUENCE [LARGE SCALE GENOMIC DNA]</scope>
    <source>
        <tissue evidence="8">Roots</tissue>
    </source>
</reference>
<keyword evidence="3" id="KW-1133">Transmembrane helix</keyword>
<keyword evidence="5" id="KW-0472">Membrane</keyword>
<evidence type="ECO:0000256" key="3">
    <source>
        <dbReference type="ARBA" id="ARBA00022989"/>
    </source>
</evidence>
<gene>
    <name evidence="8" type="ORF">SAY87_014575</name>
</gene>
<comment type="caution">
    <text evidence="8">The sequence shown here is derived from an EMBL/GenBank/DDBJ whole genome shotgun (WGS) entry which is preliminary data.</text>
</comment>
<dbReference type="InterPro" id="IPR002048">
    <property type="entry name" value="EF_hand_dom"/>
</dbReference>
<evidence type="ECO:0000256" key="2">
    <source>
        <dbReference type="ARBA" id="ARBA00022692"/>
    </source>
</evidence>
<dbReference type="Gene3D" id="1.10.238.10">
    <property type="entry name" value="EF-hand"/>
    <property type="match status" value="1"/>
</dbReference>
<dbReference type="PANTHER" id="PTHR23063">
    <property type="entry name" value="PHOSPHOLIPID ACYLTRANSFERASE"/>
    <property type="match status" value="1"/>
</dbReference>
<accession>A0AAN7H031</accession>
<keyword evidence="4" id="KW-0443">Lipid metabolism</keyword>
<name>A0AAN7H031_9MYRT</name>
<evidence type="ECO:0000256" key="4">
    <source>
        <dbReference type="ARBA" id="ARBA00023098"/>
    </source>
</evidence>
<dbReference type="PANTHER" id="PTHR23063:SF52">
    <property type="entry name" value="LYSOPHOSPHATIDYLCHOLINE ACYLTRANSFERASE"/>
    <property type="match status" value="1"/>
</dbReference>
<dbReference type="Proteomes" id="UP001345219">
    <property type="component" value="Chromosome 12"/>
</dbReference>
<evidence type="ECO:0000256" key="1">
    <source>
        <dbReference type="ARBA" id="ARBA00022679"/>
    </source>
</evidence>